<dbReference type="PROSITE" id="PS00688">
    <property type="entry name" value="SIGMA54_INTERACT_3"/>
    <property type="match status" value="1"/>
</dbReference>
<feature type="domain" description="Sigma-54 factor interaction" evidence="6">
    <location>
        <begin position="150"/>
        <end position="380"/>
    </location>
</feature>
<gene>
    <name evidence="8" type="ORF">C8N47_101197</name>
</gene>
<feature type="domain" description="Response regulatory" evidence="7">
    <location>
        <begin position="6"/>
        <end position="119"/>
    </location>
</feature>
<organism evidence="8 9">
    <name type="scientific">Mangrovibacterium marinum</name>
    <dbReference type="NCBI Taxonomy" id="1639118"/>
    <lineage>
        <taxon>Bacteria</taxon>
        <taxon>Pseudomonadati</taxon>
        <taxon>Bacteroidota</taxon>
        <taxon>Bacteroidia</taxon>
        <taxon>Marinilabiliales</taxon>
        <taxon>Prolixibacteraceae</taxon>
        <taxon>Mangrovibacterium</taxon>
    </lineage>
</organism>
<dbReference type="AlphaFoldDB" id="A0A2T5C6G5"/>
<dbReference type="PROSITE" id="PS50110">
    <property type="entry name" value="RESPONSE_REGULATORY"/>
    <property type="match status" value="1"/>
</dbReference>
<dbReference type="PRINTS" id="PR01590">
    <property type="entry name" value="HTHFIS"/>
</dbReference>
<dbReference type="Pfam" id="PF00158">
    <property type="entry name" value="Sigma54_activat"/>
    <property type="match status" value="1"/>
</dbReference>
<evidence type="ECO:0000256" key="1">
    <source>
        <dbReference type="ARBA" id="ARBA00022741"/>
    </source>
</evidence>
<dbReference type="InterPro" id="IPR002197">
    <property type="entry name" value="HTH_Fis"/>
</dbReference>
<evidence type="ECO:0000259" key="7">
    <source>
        <dbReference type="PROSITE" id="PS50110"/>
    </source>
</evidence>
<dbReference type="RefSeq" id="WP_107820649.1">
    <property type="nucleotide sequence ID" value="NZ_OY782574.1"/>
</dbReference>
<evidence type="ECO:0000256" key="3">
    <source>
        <dbReference type="ARBA" id="ARBA00023015"/>
    </source>
</evidence>
<sequence length="458" mass="52322">MNKKLKILVVESDGFYGKLARSILKNDFDVDVLQAPTDALELLRKTTFDIVIIDYNIQGGNGLRLLKRIKSDYPKTEAIMTGPEEDASLASLALAEGAIDYFQKPFDYESIILAIQRTEKFLGINKKLETAELNQKVLRNELERHNGYDIISCSPAMDEVKMMMAKVAQSDSTSVIITGESGVGKELVARGIHNMSPRKENYFGAVNMSAISDTLFESEFFGHKKGAFTGAIGDRAGWFEIANQGSLFLDEIGDMPINQQIKMLRVLEDRKFIKVGAQNENIFDVRIISATNKNIDELKNGKDFRLDLFHRIGTFEIYVPPLRERSEDIPLLLDHFMRHFATKVRKQINRIDPETVNKLSQYNFPGNVRELRNIVERAVILCDSHTLKMEHFKNIIPEDPAPRSNFQEIFDLEIIEKETILRALQKVSYNKSQAAKLLNLKWNALYRRLQKYEIALPE</sequence>
<dbReference type="SUPFAM" id="SSF46689">
    <property type="entry name" value="Homeodomain-like"/>
    <property type="match status" value="1"/>
</dbReference>
<dbReference type="Proteomes" id="UP000243525">
    <property type="component" value="Unassembled WGS sequence"/>
</dbReference>
<dbReference type="GO" id="GO:0006355">
    <property type="term" value="P:regulation of DNA-templated transcription"/>
    <property type="evidence" value="ECO:0007669"/>
    <property type="project" value="InterPro"/>
</dbReference>
<keyword evidence="8" id="KW-0238">DNA-binding</keyword>
<reference evidence="8 9" key="1">
    <citation type="submission" date="2018-04" db="EMBL/GenBank/DDBJ databases">
        <title>Genomic Encyclopedia of Archaeal and Bacterial Type Strains, Phase II (KMG-II): from individual species to whole genera.</title>
        <authorList>
            <person name="Goeker M."/>
        </authorList>
    </citation>
    <scope>NUCLEOTIDE SEQUENCE [LARGE SCALE GENOMIC DNA]</scope>
    <source>
        <strain evidence="8 9">DSM 28823</strain>
    </source>
</reference>
<dbReference type="SUPFAM" id="SSF52172">
    <property type="entry name" value="CheY-like"/>
    <property type="match status" value="1"/>
</dbReference>
<dbReference type="Pfam" id="PF00072">
    <property type="entry name" value="Response_reg"/>
    <property type="match status" value="1"/>
</dbReference>
<dbReference type="Gene3D" id="1.10.8.60">
    <property type="match status" value="1"/>
</dbReference>
<evidence type="ECO:0000313" key="8">
    <source>
        <dbReference type="EMBL" id="PTN10547.1"/>
    </source>
</evidence>
<dbReference type="InterPro" id="IPR025944">
    <property type="entry name" value="Sigma_54_int_dom_CS"/>
</dbReference>
<dbReference type="PANTHER" id="PTHR32071">
    <property type="entry name" value="TRANSCRIPTIONAL REGULATORY PROTEIN"/>
    <property type="match status" value="1"/>
</dbReference>
<dbReference type="SMART" id="SM00382">
    <property type="entry name" value="AAA"/>
    <property type="match status" value="1"/>
</dbReference>
<dbReference type="Pfam" id="PF02954">
    <property type="entry name" value="HTH_8"/>
    <property type="match status" value="1"/>
</dbReference>
<keyword evidence="1" id="KW-0547">Nucleotide-binding</keyword>
<dbReference type="PROSITE" id="PS50045">
    <property type="entry name" value="SIGMA54_INTERACT_4"/>
    <property type="match status" value="1"/>
</dbReference>
<evidence type="ECO:0000259" key="6">
    <source>
        <dbReference type="PROSITE" id="PS50045"/>
    </source>
</evidence>
<evidence type="ECO:0000256" key="2">
    <source>
        <dbReference type="ARBA" id="ARBA00022840"/>
    </source>
</evidence>
<dbReference type="InterPro" id="IPR058031">
    <property type="entry name" value="AAA_lid_NorR"/>
</dbReference>
<keyword evidence="2" id="KW-0067">ATP-binding</keyword>
<dbReference type="InterPro" id="IPR011006">
    <property type="entry name" value="CheY-like_superfamily"/>
</dbReference>
<evidence type="ECO:0000256" key="5">
    <source>
        <dbReference type="PROSITE-ProRule" id="PRU00169"/>
    </source>
</evidence>
<proteinExistence type="predicted"/>
<dbReference type="GO" id="GO:0000160">
    <property type="term" value="P:phosphorelay signal transduction system"/>
    <property type="evidence" value="ECO:0007669"/>
    <property type="project" value="InterPro"/>
</dbReference>
<keyword evidence="5" id="KW-0597">Phosphoprotein</keyword>
<dbReference type="CDD" id="cd00009">
    <property type="entry name" value="AAA"/>
    <property type="match status" value="1"/>
</dbReference>
<dbReference type="Gene3D" id="3.40.50.300">
    <property type="entry name" value="P-loop containing nucleotide triphosphate hydrolases"/>
    <property type="match status" value="1"/>
</dbReference>
<keyword evidence="9" id="KW-1185">Reference proteome</keyword>
<keyword evidence="3" id="KW-0805">Transcription regulation</keyword>
<dbReference type="InterPro" id="IPR001789">
    <property type="entry name" value="Sig_transdc_resp-reg_receiver"/>
</dbReference>
<dbReference type="SMART" id="SM00448">
    <property type="entry name" value="REC"/>
    <property type="match status" value="1"/>
</dbReference>
<dbReference type="EMBL" id="QAAD01000001">
    <property type="protein sequence ID" value="PTN10547.1"/>
    <property type="molecule type" value="Genomic_DNA"/>
</dbReference>
<evidence type="ECO:0000313" key="9">
    <source>
        <dbReference type="Proteomes" id="UP000243525"/>
    </source>
</evidence>
<dbReference type="GO" id="GO:0043565">
    <property type="term" value="F:sequence-specific DNA binding"/>
    <property type="evidence" value="ECO:0007669"/>
    <property type="project" value="InterPro"/>
</dbReference>
<keyword evidence="4" id="KW-0804">Transcription</keyword>
<dbReference type="InterPro" id="IPR027417">
    <property type="entry name" value="P-loop_NTPase"/>
</dbReference>
<dbReference type="Gene3D" id="1.10.10.60">
    <property type="entry name" value="Homeodomain-like"/>
    <property type="match status" value="1"/>
</dbReference>
<dbReference type="CDD" id="cd00156">
    <property type="entry name" value="REC"/>
    <property type="match status" value="1"/>
</dbReference>
<accession>A0A2T5C6G5</accession>
<dbReference type="OrthoDB" id="9810703at2"/>
<dbReference type="InterPro" id="IPR025662">
    <property type="entry name" value="Sigma_54_int_dom_ATP-bd_1"/>
</dbReference>
<comment type="caution">
    <text evidence="8">The sequence shown here is derived from an EMBL/GenBank/DDBJ whole genome shotgun (WGS) entry which is preliminary data.</text>
</comment>
<dbReference type="Gene3D" id="3.40.50.2300">
    <property type="match status" value="1"/>
</dbReference>
<dbReference type="Pfam" id="PF25601">
    <property type="entry name" value="AAA_lid_14"/>
    <property type="match status" value="1"/>
</dbReference>
<dbReference type="InterPro" id="IPR002078">
    <property type="entry name" value="Sigma_54_int"/>
</dbReference>
<dbReference type="GO" id="GO:0005524">
    <property type="term" value="F:ATP binding"/>
    <property type="evidence" value="ECO:0007669"/>
    <property type="project" value="UniProtKB-KW"/>
</dbReference>
<name>A0A2T5C6G5_9BACT</name>
<protein>
    <submittedName>
        <fullName evidence="8">DNA-binding NtrC family response regulator</fullName>
    </submittedName>
</protein>
<dbReference type="PROSITE" id="PS00675">
    <property type="entry name" value="SIGMA54_INTERACT_1"/>
    <property type="match status" value="1"/>
</dbReference>
<feature type="modified residue" description="4-aspartylphosphate" evidence="5">
    <location>
        <position position="54"/>
    </location>
</feature>
<dbReference type="SUPFAM" id="SSF52540">
    <property type="entry name" value="P-loop containing nucleoside triphosphate hydrolases"/>
    <property type="match status" value="1"/>
</dbReference>
<dbReference type="InterPro" id="IPR003593">
    <property type="entry name" value="AAA+_ATPase"/>
</dbReference>
<dbReference type="FunFam" id="3.40.50.300:FF:000006">
    <property type="entry name" value="DNA-binding transcriptional regulator NtrC"/>
    <property type="match status" value="1"/>
</dbReference>
<dbReference type="InterPro" id="IPR009057">
    <property type="entry name" value="Homeodomain-like_sf"/>
</dbReference>
<evidence type="ECO:0000256" key="4">
    <source>
        <dbReference type="ARBA" id="ARBA00023163"/>
    </source>
</evidence>